<feature type="transmembrane region" description="Helical" evidence="2">
    <location>
        <begin position="241"/>
        <end position="262"/>
    </location>
</feature>
<reference evidence="5" key="1">
    <citation type="submission" date="2023-01" db="EMBL/GenBank/DDBJ databases">
        <title>The diversity of Class Acidimicrobiia in South China Sea sediment environments and the proposal of Iamia marina sp. nov., a novel species of the genus Iamia.</title>
        <authorList>
            <person name="He Y."/>
            <person name="Tian X."/>
        </authorList>
    </citation>
    <scope>NUCLEOTIDE SEQUENCE</scope>
    <source>
        <strain evidence="5">DSM 19957</strain>
    </source>
</reference>
<evidence type="ECO:0000313" key="5">
    <source>
        <dbReference type="EMBL" id="WCO68530.1"/>
    </source>
</evidence>
<keyword evidence="2" id="KW-0812">Transmembrane</keyword>
<dbReference type="InterPro" id="IPR048389">
    <property type="entry name" value="YciQ-like_C"/>
</dbReference>
<feature type="compositionally biased region" description="Gly residues" evidence="1">
    <location>
        <begin position="576"/>
        <end position="595"/>
    </location>
</feature>
<feature type="transmembrane region" description="Helical" evidence="2">
    <location>
        <begin position="426"/>
        <end position="450"/>
    </location>
</feature>
<dbReference type="Pfam" id="PF20990">
    <property type="entry name" value="DUF2207_C"/>
    <property type="match status" value="1"/>
</dbReference>
<accession>A0AAF0BX26</accession>
<feature type="domain" description="DUF2207" evidence="3">
    <location>
        <begin position="36"/>
        <end position="203"/>
    </location>
</feature>
<evidence type="ECO:0000259" key="3">
    <source>
        <dbReference type="Pfam" id="PF09972"/>
    </source>
</evidence>
<dbReference type="Pfam" id="PF09972">
    <property type="entry name" value="DUF2207"/>
    <property type="match status" value="1"/>
</dbReference>
<keyword evidence="2" id="KW-0472">Membrane</keyword>
<evidence type="ECO:0000259" key="4">
    <source>
        <dbReference type="Pfam" id="PF20990"/>
    </source>
</evidence>
<dbReference type="Proteomes" id="UP001216390">
    <property type="component" value="Chromosome"/>
</dbReference>
<proteinExistence type="predicted"/>
<keyword evidence="2" id="KW-1133">Transmembrane helix</keyword>
<evidence type="ECO:0000256" key="1">
    <source>
        <dbReference type="SAM" id="MobiDB-lite"/>
    </source>
</evidence>
<dbReference type="RefSeq" id="WP_272738046.1">
    <property type="nucleotide sequence ID" value="NZ_CP116942.1"/>
</dbReference>
<keyword evidence="6" id="KW-1185">Reference proteome</keyword>
<feature type="domain" description="Predicted membrane protein YciQ-like C-terminal" evidence="4">
    <location>
        <begin position="385"/>
        <end position="538"/>
    </location>
</feature>
<protein>
    <submittedName>
        <fullName evidence="5">DUF2207 domain-containing protein</fullName>
    </submittedName>
</protein>
<feature type="compositionally biased region" description="Low complexity" evidence="1">
    <location>
        <begin position="561"/>
        <end position="575"/>
    </location>
</feature>
<organism evidence="5 6">
    <name type="scientific">Iamia majanohamensis</name>
    <dbReference type="NCBI Taxonomy" id="467976"/>
    <lineage>
        <taxon>Bacteria</taxon>
        <taxon>Bacillati</taxon>
        <taxon>Actinomycetota</taxon>
        <taxon>Acidimicrobiia</taxon>
        <taxon>Acidimicrobiales</taxon>
        <taxon>Iamiaceae</taxon>
        <taxon>Iamia</taxon>
    </lineage>
</organism>
<dbReference type="AlphaFoldDB" id="A0AAF0BX26"/>
<sequence>MRVRMWWRHLVVGLSILVCVVLTAFGVVGPAAGPERIERFDVVATVNPDRTVSVREVIDWDFGIALDKHGIFRDIPTDAGVPQQVRVWSPGAPDATLASRKGTDASIRIGDAATLVRGRQRYVITYVLPELVEGDTFFLDAIGTGWPVPVEDATVTIRGARLDGPRCFVGPDGSDERCPLEEGDGTYRTHLDHLDAHEAVSIEGTLLAPPAAEGEPVVDEVSSAAAGQPLPPFTPRDPDLAARWAAIVAALGTLVAVAAYGWSRQTGRNEVAVGGATEAAFAEVGPTGPAGGGRTRLVADADMHELAGLSFTPPPIEPWQGAVVLREEIGPATTGAWFSSQAARDVVVFHNTGGTVVMAPGPEARSADAETAAVLNTALGGRGSVTLGRYDPAFSSAWTKVGGIISTWASSSGTFRRRPPGQGSSGGQAVGITVGLGSLVVVPLALAIGFTAGFQVPFAAVALAVVVPGFVALGLYRRLVRSLSAKGSALHLQTESFRRFLHESEAQHVDWAWRNGLLREYSAWAVALGESRAWGRALEGSGVPPSETTVTDSILAPSVASSSFSSSHTAPSSSSDGGGGGGSGGGGGGGGGGSW</sequence>
<feature type="transmembrane region" description="Helical" evidence="2">
    <location>
        <begin position="456"/>
        <end position="476"/>
    </location>
</feature>
<evidence type="ECO:0000313" key="6">
    <source>
        <dbReference type="Proteomes" id="UP001216390"/>
    </source>
</evidence>
<feature type="region of interest" description="Disordered" evidence="1">
    <location>
        <begin position="561"/>
        <end position="595"/>
    </location>
</feature>
<name>A0AAF0BX26_9ACTN</name>
<dbReference type="EMBL" id="CP116942">
    <property type="protein sequence ID" value="WCO68530.1"/>
    <property type="molecule type" value="Genomic_DNA"/>
</dbReference>
<dbReference type="KEGG" id="ima:PO878_07285"/>
<evidence type="ECO:0000256" key="2">
    <source>
        <dbReference type="SAM" id="Phobius"/>
    </source>
</evidence>
<gene>
    <name evidence="5" type="ORF">PO878_07285</name>
</gene>
<dbReference type="InterPro" id="IPR018702">
    <property type="entry name" value="DUF2207"/>
</dbReference>